<dbReference type="Gene3D" id="3.40.50.300">
    <property type="entry name" value="P-loop containing nucleotide triphosphate hydrolases"/>
    <property type="match status" value="1"/>
</dbReference>
<dbReference type="Gene3D" id="3.30.1360.120">
    <property type="entry name" value="Probable tRNA modification gtpase trme, domain 1"/>
    <property type="match status" value="1"/>
</dbReference>
<dbReference type="CDD" id="cd14858">
    <property type="entry name" value="TrmE_N"/>
    <property type="match status" value="1"/>
</dbReference>
<comment type="caution">
    <text evidence="6">Lacks conserved residue(s) required for the propagation of feature annotation.</text>
</comment>
<proteinExistence type="inferred from homology"/>
<keyword evidence="3 6" id="KW-0547">Nucleotide-binding</keyword>
<feature type="binding site" evidence="6">
    <location>
        <position position="235"/>
    </location>
    <ligand>
        <name>Mg(2+)</name>
        <dbReference type="ChEBI" id="CHEBI:18420"/>
    </ligand>
</feature>
<feature type="binding site" evidence="6">
    <location>
        <position position="250"/>
    </location>
    <ligand>
        <name>K(+)</name>
        <dbReference type="ChEBI" id="CHEBI:29103"/>
    </ligand>
</feature>
<evidence type="ECO:0000313" key="9">
    <source>
        <dbReference type="EMBL" id="MBP2025546.1"/>
    </source>
</evidence>
<comment type="subcellular location">
    <subcellularLocation>
        <location evidence="6">Cytoplasm</location>
    </subcellularLocation>
</comment>
<keyword evidence="10" id="KW-1185">Reference proteome</keyword>
<dbReference type="SUPFAM" id="SSF116878">
    <property type="entry name" value="TrmE connector domain"/>
    <property type="match status" value="1"/>
</dbReference>
<feature type="binding site" evidence="6">
    <location>
        <begin position="275"/>
        <end position="278"/>
    </location>
    <ligand>
        <name>GTP</name>
        <dbReference type="ChEBI" id="CHEBI:37565"/>
    </ligand>
</feature>
<evidence type="ECO:0000256" key="6">
    <source>
        <dbReference type="HAMAP-Rule" id="MF_00379"/>
    </source>
</evidence>
<keyword evidence="6" id="KW-0479">Metal-binding</keyword>
<dbReference type="InterPro" id="IPR031168">
    <property type="entry name" value="G_TrmE"/>
</dbReference>
<keyword evidence="2 6" id="KW-0819">tRNA processing</keyword>
<dbReference type="InterPro" id="IPR006073">
    <property type="entry name" value="GTP-bd"/>
</dbReference>
<dbReference type="HAMAP" id="MF_00379">
    <property type="entry name" value="GTPase_MnmE"/>
    <property type="match status" value="1"/>
</dbReference>
<keyword evidence="5 6" id="KW-0342">GTP-binding</keyword>
<evidence type="ECO:0000256" key="2">
    <source>
        <dbReference type="ARBA" id="ARBA00022694"/>
    </source>
</evidence>
<dbReference type="GO" id="GO:0016787">
    <property type="term" value="F:hydrolase activity"/>
    <property type="evidence" value="ECO:0007669"/>
    <property type="project" value="UniProtKB-KW"/>
</dbReference>
<organism evidence="9 10">
    <name type="scientific">Peptoniphilus stercorisuis</name>
    <dbReference type="NCBI Taxonomy" id="1436965"/>
    <lineage>
        <taxon>Bacteria</taxon>
        <taxon>Bacillati</taxon>
        <taxon>Bacillota</taxon>
        <taxon>Tissierellia</taxon>
        <taxon>Tissierellales</taxon>
        <taxon>Peptoniphilaceae</taxon>
        <taxon>Peptoniphilus</taxon>
    </lineage>
</organism>
<dbReference type="RefSeq" id="WP_210060838.1">
    <property type="nucleotide sequence ID" value="NZ_JAGGLJ010000009.1"/>
</dbReference>
<feature type="binding site" evidence="6">
    <location>
        <begin position="250"/>
        <end position="256"/>
    </location>
    <ligand>
        <name>GTP</name>
        <dbReference type="ChEBI" id="CHEBI:37565"/>
    </ligand>
</feature>
<dbReference type="PANTHER" id="PTHR42714">
    <property type="entry name" value="TRNA MODIFICATION GTPASE GTPBP3"/>
    <property type="match status" value="1"/>
</dbReference>
<dbReference type="EC" id="3.6.-.-" evidence="6"/>
<comment type="similarity">
    <text evidence="1 6 7">Belongs to the TRAFAC class TrmE-Era-EngA-EngB-Septin-like GTPase superfamily. TrmE GTPase family.</text>
</comment>
<feature type="binding site" evidence="6">
    <location>
        <position position="86"/>
    </location>
    <ligand>
        <name>(6S)-5-formyl-5,6,7,8-tetrahydrofolate</name>
        <dbReference type="ChEBI" id="CHEBI:57457"/>
    </ligand>
</feature>
<dbReference type="Pfam" id="PF10396">
    <property type="entry name" value="TrmE_N"/>
    <property type="match status" value="1"/>
</dbReference>
<comment type="subunit">
    <text evidence="6">Homodimer. Heterotetramer of two MnmE and two MnmG subunits.</text>
</comment>
<reference evidence="9 10" key="1">
    <citation type="submission" date="2021-03" db="EMBL/GenBank/DDBJ databases">
        <title>Genomic Encyclopedia of Type Strains, Phase IV (KMG-IV): sequencing the most valuable type-strain genomes for metagenomic binning, comparative biology and taxonomic classification.</title>
        <authorList>
            <person name="Goeker M."/>
        </authorList>
    </citation>
    <scope>NUCLEOTIDE SEQUENCE [LARGE SCALE GENOMIC DNA]</scope>
    <source>
        <strain evidence="9 10">DSM 27563</strain>
    </source>
</reference>
<keyword evidence="6" id="KW-0963">Cytoplasm</keyword>
<keyword evidence="6 9" id="KW-0378">Hydrolase</keyword>
<dbReference type="InterPro" id="IPR027368">
    <property type="entry name" value="MnmE_dom2"/>
</dbReference>
<feature type="binding site" evidence="6">
    <location>
        <position position="23"/>
    </location>
    <ligand>
        <name>(6S)-5-formyl-5,6,7,8-tetrahydrofolate</name>
        <dbReference type="ChEBI" id="CHEBI:57457"/>
    </ligand>
</feature>
<evidence type="ECO:0000256" key="5">
    <source>
        <dbReference type="ARBA" id="ARBA00023134"/>
    </source>
</evidence>
<dbReference type="NCBIfam" id="TIGR00450">
    <property type="entry name" value="mnmE_trmE_thdF"/>
    <property type="match status" value="1"/>
</dbReference>
<sequence>MINSETISAISTATGEAGIGIVRMSGENSIKIANEIFRPMGKSTLIEAENRKLTYGHIYDGDKLLDEVLIVKMLAPKTYTREDIVEIYCHGGIISVRNILKLTIEKGARLAEAGEFTKRAFLNGRLDLTQAEAVIDLIKSKSEVSYDMSIKQLEGSLSGKINEIRNEVMSMAALIVANIDFPEDEIVEATYKSLEKDAKNVIKSLNELIDNSSRGKLLRDGINTVILGKPNVGKSSLLNSLLRDERAIVTDIPGTTRDVITDFVNLDGILLKITDTAGIRETHDEVERIGVSRAKEAINDSDLIIAIFDGSKSFTEEDREIISLIENRKSIILLNKADLERKVSDSEIKELLGDKKYFDVSILSGKEIKTIEDEIKEMFFKGEIKESSDVYVNNLRHITALKEAKSAMDEVLVDIEQEMFLDLLEVNLEVALASLGEITGDTTTEDVLDKVFSEFCIGK</sequence>
<dbReference type="SUPFAM" id="SSF52540">
    <property type="entry name" value="P-loop containing nucleoside triphosphate hydrolases"/>
    <property type="match status" value="1"/>
</dbReference>
<dbReference type="PROSITE" id="PS51709">
    <property type="entry name" value="G_TRME"/>
    <property type="match status" value="1"/>
</dbReference>
<dbReference type="CDD" id="cd04164">
    <property type="entry name" value="trmE"/>
    <property type="match status" value="1"/>
</dbReference>
<comment type="cofactor">
    <cofactor evidence="6">
        <name>K(+)</name>
        <dbReference type="ChEBI" id="CHEBI:29103"/>
    </cofactor>
    <text evidence="6">Binds 1 potassium ion per subunit.</text>
</comment>
<feature type="binding site" evidence="6">
    <location>
        <begin position="335"/>
        <end position="338"/>
    </location>
    <ligand>
        <name>GTP</name>
        <dbReference type="ChEBI" id="CHEBI:37565"/>
    </ligand>
</feature>
<dbReference type="EMBL" id="JAGGLJ010000009">
    <property type="protein sequence ID" value="MBP2025546.1"/>
    <property type="molecule type" value="Genomic_DNA"/>
</dbReference>
<gene>
    <name evidence="6" type="primary">mnmE</name>
    <name evidence="6" type="synonym">trmE</name>
    <name evidence="9" type="ORF">J2Z71_001089</name>
</gene>
<keyword evidence="4 6" id="KW-0630">Potassium</keyword>
<keyword evidence="6" id="KW-0460">Magnesium</keyword>
<dbReference type="InterPro" id="IPR004520">
    <property type="entry name" value="GTPase_MnmE"/>
</dbReference>
<dbReference type="NCBIfam" id="TIGR00231">
    <property type="entry name" value="small_GTP"/>
    <property type="match status" value="1"/>
</dbReference>
<dbReference type="InterPro" id="IPR005225">
    <property type="entry name" value="Small_GTP-bd"/>
</dbReference>
<evidence type="ECO:0000256" key="7">
    <source>
        <dbReference type="RuleBase" id="RU003313"/>
    </source>
</evidence>
<evidence type="ECO:0000313" key="10">
    <source>
        <dbReference type="Proteomes" id="UP001519306"/>
    </source>
</evidence>
<dbReference type="InterPro" id="IPR018948">
    <property type="entry name" value="GTP-bd_TrmE_N"/>
</dbReference>
<dbReference type="Pfam" id="PF12631">
    <property type="entry name" value="MnmE_helical"/>
    <property type="match status" value="1"/>
</dbReference>
<feature type="binding site" evidence="6">
    <location>
        <position position="231"/>
    </location>
    <ligand>
        <name>K(+)</name>
        <dbReference type="ChEBI" id="CHEBI:29103"/>
    </ligand>
</feature>
<dbReference type="PANTHER" id="PTHR42714:SF2">
    <property type="entry name" value="TRNA MODIFICATION GTPASE GTPBP3, MITOCHONDRIAL"/>
    <property type="match status" value="1"/>
</dbReference>
<dbReference type="InterPro" id="IPR027266">
    <property type="entry name" value="TrmE/GcvT-like"/>
</dbReference>
<comment type="function">
    <text evidence="6">Exhibits a very high intrinsic GTPase hydrolysis rate. Involved in the addition of a carboxymethylaminomethyl (cmnm) group at the wobble position (U34) of certain tRNAs, forming tRNA-cmnm(5)s(2)U34.</text>
</comment>
<evidence type="ECO:0000256" key="1">
    <source>
        <dbReference type="ARBA" id="ARBA00011043"/>
    </source>
</evidence>
<evidence type="ECO:0000259" key="8">
    <source>
        <dbReference type="PROSITE" id="PS51709"/>
    </source>
</evidence>
<protein>
    <recommendedName>
        <fullName evidence="6">tRNA modification GTPase MnmE</fullName>
        <ecNumber evidence="6">3.6.-.-</ecNumber>
    </recommendedName>
</protein>
<evidence type="ECO:0000256" key="4">
    <source>
        <dbReference type="ARBA" id="ARBA00022958"/>
    </source>
</evidence>
<feature type="binding site" evidence="6">
    <location>
        <position position="252"/>
    </location>
    <ligand>
        <name>K(+)</name>
        <dbReference type="ChEBI" id="CHEBI:29103"/>
    </ligand>
</feature>
<feature type="binding site" evidence="6">
    <location>
        <position position="125"/>
    </location>
    <ligand>
        <name>(6S)-5-formyl-5,6,7,8-tetrahydrofolate</name>
        <dbReference type="ChEBI" id="CHEBI:57457"/>
    </ligand>
</feature>
<dbReference type="Pfam" id="PF01926">
    <property type="entry name" value="MMR_HSR1"/>
    <property type="match status" value="1"/>
</dbReference>
<dbReference type="InterPro" id="IPR025867">
    <property type="entry name" value="MnmE_helical"/>
</dbReference>
<accession>A0ABS4KEF1</accession>
<feature type="binding site" evidence="6">
    <location>
        <position position="255"/>
    </location>
    <ligand>
        <name>K(+)</name>
        <dbReference type="ChEBI" id="CHEBI:29103"/>
    </ligand>
</feature>
<dbReference type="Gene3D" id="1.20.120.430">
    <property type="entry name" value="tRNA modification GTPase MnmE domain 2"/>
    <property type="match status" value="1"/>
</dbReference>
<comment type="caution">
    <text evidence="9">The sequence shown here is derived from an EMBL/GenBank/DDBJ whole genome shotgun (WGS) entry which is preliminary data.</text>
</comment>
<feature type="binding site" evidence="6">
    <location>
        <position position="256"/>
    </location>
    <ligand>
        <name>Mg(2+)</name>
        <dbReference type="ChEBI" id="CHEBI:18420"/>
    </ligand>
</feature>
<feature type="binding site" evidence="6">
    <location>
        <position position="459"/>
    </location>
    <ligand>
        <name>(6S)-5-formyl-5,6,7,8-tetrahydrofolate</name>
        <dbReference type="ChEBI" id="CHEBI:57457"/>
    </ligand>
</feature>
<dbReference type="InterPro" id="IPR027417">
    <property type="entry name" value="P-loop_NTPase"/>
</dbReference>
<feature type="binding site" evidence="6">
    <location>
        <begin position="231"/>
        <end position="236"/>
    </location>
    <ligand>
        <name>GTP</name>
        <dbReference type="ChEBI" id="CHEBI:37565"/>
    </ligand>
</feature>
<evidence type="ECO:0000256" key="3">
    <source>
        <dbReference type="ARBA" id="ARBA00022741"/>
    </source>
</evidence>
<dbReference type="Proteomes" id="UP001519306">
    <property type="component" value="Unassembled WGS sequence"/>
</dbReference>
<name>A0ABS4KEF1_9FIRM</name>
<feature type="domain" description="TrmE-type G" evidence="8">
    <location>
        <begin position="221"/>
        <end position="380"/>
    </location>
</feature>
<dbReference type="NCBIfam" id="NF003661">
    <property type="entry name" value="PRK05291.1-3"/>
    <property type="match status" value="1"/>
</dbReference>